<evidence type="ECO:0000313" key="1">
    <source>
        <dbReference type="EMBL" id="MBW25117.1"/>
    </source>
</evidence>
<accession>A0A2M3Z9A3</accession>
<dbReference type="EMBL" id="GGFM01004366">
    <property type="protein sequence ID" value="MBW25117.1"/>
    <property type="molecule type" value="Transcribed_RNA"/>
</dbReference>
<keyword evidence="1" id="KW-0695">RNA-directed DNA polymerase</keyword>
<name>A0A2M3Z9A3_9DIPT</name>
<keyword evidence="1" id="KW-0548">Nucleotidyltransferase</keyword>
<dbReference type="AlphaFoldDB" id="A0A2M3Z9A3"/>
<organism evidence="1">
    <name type="scientific">Anopheles braziliensis</name>
    <dbReference type="NCBI Taxonomy" id="58242"/>
    <lineage>
        <taxon>Eukaryota</taxon>
        <taxon>Metazoa</taxon>
        <taxon>Ecdysozoa</taxon>
        <taxon>Arthropoda</taxon>
        <taxon>Hexapoda</taxon>
        <taxon>Insecta</taxon>
        <taxon>Pterygota</taxon>
        <taxon>Neoptera</taxon>
        <taxon>Endopterygota</taxon>
        <taxon>Diptera</taxon>
        <taxon>Nematocera</taxon>
        <taxon>Culicoidea</taxon>
        <taxon>Culicidae</taxon>
        <taxon>Anophelinae</taxon>
        <taxon>Anopheles</taxon>
    </lineage>
</organism>
<reference evidence="1" key="1">
    <citation type="submission" date="2018-01" db="EMBL/GenBank/DDBJ databases">
        <title>An insight into the sialome of Amazonian anophelines.</title>
        <authorList>
            <person name="Ribeiro J.M."/>
            <person name="Scarpassa V."/>
            <person name="Calvo E."/>
        </authorList>
    </citation>
    <scope>NUCLEOTIDE SEQUENCE</scope>
    <source>
        <tissue evidence="1">Salivary glands</tissue>
    </source>
</reference>
<protein>
    <submittedName>
        <fullName evidence="1">Putative reverse transcriptase</fullName>
    </submittedName>
</protein>
<proteinExistence type="predicted"/>
<sequence>MKHHGGPSSGKRKLIATAALASIRYAAPAWAEAALAVVSNCRLLARAQGLAARGVASTFCSVSVEVASLLAGMVPIDLLLQEDVRCYRRAEAGAGAAAAGRRQERAQTILLWQRRWSASATTQGASRYIRWTHSILPEVEPWVTRGHGSVDFHLAQVLSGHGFFREYLNVKGLAMSSDCPHCLVERQVEVAETVEHVLFDCPRFADIRRTLLGHGGRHPVTASNLGEELLRSPQRWREISQACRLITTALQERWTMDSASTAAEVASVRAAEREAAHRQVVRRRQRRQRMSLSQPRQSLSVAIRDAPVAGVRQRFSGVGTRLRCRERRGAIVRAGTVVWTCLERRMRKASVGQPQQQQQDRVVRALERQRRWNLQQHRKAALARLKR</sequence>
<dbReference type="GO" id="GO:0003964">
    <property type="term" value="F:RNA-directed DNA polymerase activity"/>
    <property type="evidence" value="ECO:0007669"/>
    <property type="project" value="UniProtKB-KW"/>
</dbReference>
<keyword evidence="1" id="KW-0808">Transferase</keyword>